<proteinExistence type="predicted"/>
<dbReference type="HOGENOM" id="CLU_1722884_0_0_1"/>
<protein>
    <submittedName>
        <fullName evidence="1">Uncharacterized protein</fullName>
    </submittedName>
</protein>
<dbReference type="EMBL" id="KE646885">
    <property type="protein sequence ID" value="EQB62323.1"/>
    <property type="molecule type" value="Genomic_DNA"/>
</dbReference>
<accession>T0LDE7</accession>
<evidence type="ECO:0000313" key="1">
    <source>
        <dbReference type="EMBL" id="EQB62323.1"/>
    </source>
</evidence>
<organism evidence="1 2">
    <name type="scientific">Vairimorpha apis BRL 01</name>
    <dbReference type="NCBI Taxonomy" id="1037528"/>
    <lineage>
        <taxon>Eukaryota</taxon>
        <taxon>Fungi</taxon>
        <taxon>Fungi incertae sedis</taxon>
        <taxon>Microsporidia</taxon>
        <taxon>Nosematidae</taxon>
        <taxon>Vairimorpha</taxon>
    </lineage>
</organism>
<reference evidence="1 2" key="1">
    <citation type="journal article" date="2013" name="BMC Genomics">
        <title>Genome sequencing and comparative genomics of honey bee microsporidia, Nosema apis reveal novel insights into host-parasite interactions.</title>
        <authorList>
            <person name="Chen Yp."/>
            <person name="Pettis J.S."/>
            <person name="Zhao Y."/>
            <person name="Liu X."/>
            <person name="Tallon L.J."/>
            <person name="Sadzewicz L.D."/>
            <person name="Li R."/>
            <person name="Zheng H."/>
            <person name="Huang S."/>
            <person name="Zhang X."/>
            <person name="Hamilton M.C."/>
            <person name="Pernal S.F."/>
            <person name="Melathopoulos A.P."/>
            <person name="Yan X."/>
            <person name="Evans J.D."/>
        </authorList>
    </citation>
    <scope>NUCLEOTIDE SEQUENCE [LARGE SCALE GENOMIC DNA]</scope>
    <source>
        <strain evidence="1 2">BRL 01</strain>
    </source>
</reference>
<sequence>MFKKLEIFISNKNERLLNLNIEDTKIQINNINEIAKCSYMYCIRNNIILNHLINYDLEKINLIDNKLSKFTFLMCFVKIYIDENVSNCRMKILKIIIFILAYYKHFFIELNDKNSLFIIYTISRKQYLKILKFLLIMKCVYKKFKVYVLKKY</sequence>
<name>T0LDE7_9MICR</name>
<keyword evidence="2" id="KW-1185">Reference proteome</keyword>
<evidence type="ECO:0000313" key="2">
    <source>
        <dbReference type="Proteomes" id="UP000053780"/>
    </source>
</evidence>
<dbReference type="AlphaFoldDB" id="T0LDE7"/>
<dbReference type="Proteomes" id="UP000053780">
    <property type="component" value="Unassembled WGS sequence"/>
</dbReference>
<gene>
    <name evidence="1" type="ORF">NAPIS_ORF00099</name>
</gene>
<dbReference type="VEuPathDB" id="MicrosporidiaDB:NAPIS_ORF00099"/>